<keyword evidence="4" id="KW-1185">Reference proteome</keyword>
<dbReference type="Proteomes" id="UP001596432">
    <property type="component" value="Unassembled WGS sequence"/>
</dbReference>
<keyword evidence="1" id="KW-0812">Transmembrane</keyword>
<organism evidence="3 4">
    <name type="scientific">Halosimplex aquaticum</name>
    <dbReference type="NCBI Taxonomy" id="3026162"/>
    <lineage>
        <taxon>Archaea</taxon>
        <taxon>Methanobacteriati</taxon>
        <taxon>Methanobacteriota</taxon>
        <taxon>Stenosarchaea group</taxon>
        <taxon>Halobacteria</taxon>
        <taxon>Halobacteriales</taxon>
        <taxon>Haloarculaceae</taxon>
        <taxon>Halosimplex</taxon>
    </lineage>
</organism>
<dbReference type="RefSeq" id="WP_274321923.1">
    <property type="nucleotide sequence ID" value="NZ_CP118158.1"/>
</dbReference>
<dbReference type="GeneID" id="78821142"/>
<proteinExistence type="predicted"/>
<keyword evidence="1" id="KW-0472">Membrane</keyword>
<protein>
    <recommendedName>
        <fullName evidence="2">DUF8173 domain-containing protein</fullName>
    </recommendedName>
</protein>
<feature type="transmembrane region" description="Helical" evidence="1">
    <location>
        <begin position="140"/>
        <end position="173"/>
    </location>
</feature>
<evidence type="ECO:0000256" key="1">
    <source>
        <dbReference type="SAM" id="Phobius"/>
    </source>
</evidence>
<dbReference type="InterPro" id="IPR058486">
    <property type="entry name" value="DUF8173"/>
</dbReference>
<feature type="transmembrane region" description="Helical" evidence="1">
    <location>
        <begin position="34"/>
        <end position="58"/>
    </location>
</feature>
<evidence type="ECO:0000313" key="4">
    <source>
        <dbReference type="Proteomes" id="UP001596432"/>
    </source>
</evidence>
<keyword evidence="1" id="KW-1133">Transmembrane helix</keyword>
<gene>
    <name evidence="3" type="ORF">ACFQMA_13515</name>
</gene>
<feature type="domain" description="DUF8173" evidence="2">
    <location>
        <begin position="29"/>
        <end position="176"/>
    </location>
</feature>
<name>A0ABD5Y1Q2_9EURY</name>
<reference evidence="3 4" key="1">
    <citation type="journal article" date="2019" name="Int. J. Syst. Evol. Microbiol.">
        <title>The Global Catalogue of Microorganisms (GCM) 10K type strain sequencing project: providing services to taxonomists for standard genome sequencing and annotation.</title>
        <authorList>
            <consortium name="The Broad Institute Genomics Platform"/>
            <consortium name="The Broad Institute Genome Sequencing Center for Infectious Disease"/>
            <person name="Wu L."/>
            <person name="Ma J."/>
        </authorList>
    </citation>
    <scope>NUCLEOTIDE SEQUENCE [LARGE SCALE GENOMIC DNA]</scope>
    <source>
        <strain evidence="3 4">XZYJT29</strain>
    </source>
</reference>
<feature type="transmembrane region" description="Helical" evidence="1">
    <location>
        <begin position="110"/>
        <end position="128"/>
    </location>
</feature>
<dbReference type="AlphaFoldDB" id="A0ABD5Y1Q2"/>
<sequence length="179" mass="18240">MFSPAVADLSTLALQVDLSSLALQIDVNVDLDPVANVVGSAVGSFLTTLIVGAILVAVAPEFLEDRMAAVLDDPVGSFVYGIFVLIALALVTFLLVISFVGIVVAIPLVLVAYVVWAVGASVAFLAIADRLVDRDGDDWTTALLVAAAMNGGLVLTGIGGLVAICIGAAGFGAVLEDRL</sequence>
<accession>A0ABD5Y1Q2</accession>
<comment type="caution">
    <text evidence="3">The sequence shown here is derived from an EMBL/GenBank/DDBJ whole genome shotgun (WGS) entry which is preliminary data.</text>
</comment>
<evidence type="ECO:0000259" key="2">
    <source>
        <dbReference type="Pfam" id="PF26514"/>
    </source>
</evidence>
<evidence type="ECO:0000313" key="3">
    <source>
        <dbReference type="EMBL" id="MFC7140836.1"/>
    </source>
</evidence>
<dbReference type="EMBL" id="JBHTAS010000001">
    <property type="protein sequence ID" value="MFC7140836.1"/>
    <property type="molecule type" value="Genomic_DNA"/>
</dbReference>
<dbReference type="Pfam" id="PF26514">
    <property type="entry name" value="DUF8173"/>
    <property type="match status" value="1"/>
</dbReference>
<feature type="transmembrane region" description="Helical" evidence="1">
    <location>
        <begin position="78"/>
        <end position="104"/>
    </location>
</feature>